<evidence type="ECO:0000256" key="1">
    <source>
        <dbReference type="SAM" id="MobiDB-lite"/>
    </source>
</evidence>
<feature type="compositionally biased region" description="Basic and acidic residues" evidence="1">
    <location>
        <begin position="70"/>
        <end position="81"/>
    </location>
</feature>
<dbReference type="AlphaFoldDB" id="A0A5C3NT58"/>
<gene>
    <name evidence="2" type="ORF">K466DRAFT_370060</name>
</gene>
<organism evidence="2 3">
    <name type="scientific">Polyporus arcularius HHB13444</name>
    <dbReference type="NCBI Taxonomy" id="1314778"/>
    <lineage>
        <taxon>Eukaryota</taxon>
        <taxon>Fungi</taxon>
        <taxon>Dikarya</taxon>
        <taxon>Basidiomycota</taxon>
        <taxon>Agaricomycotina</taxon>
        <taxon>Agaricomycetes</taxon>
        <taxon>Polyporales</taxon>
        <taxon>Polyporaceae</taxon>
        <taxon>Polyporus</taxon>
    </lineage>
</organism>
<dbReference type="InParanoid" id="A0A5C3NT58"/>
<protein>
    <submittedName>
        <fullName evidence="2">Uncharacterized protein</fullName>
    </submittedName>
</protein>
<sequence>MRALHVCRAGPFPPPESVGERSSSMGRGRLHGASAGFQDGLDSCLRAHIAELPENTRCLVRFLFVRSGEEHPGRRGRETRAPRTMRCTSGRFGDQRWPATRVWKVARFSEKTLKRPAATPSRACLIGKPRTALRPFTPRASLGHQSARCRGVFRGHADRAWTRSTNECLSGTVSGNGNGERHNAAGSLRPPNRLCTLPGCESDVAMSRRAGRANVGARSAPSVVKHRKARCVR</sequence>
<feature type="region of interest" description="Disordered" evidence="1">
    <location>
        <begin position="1"/>
        <end position="31"/>
    </location>
</feature>
<reference evidence="2 3" key="1">
    <citation type="journal article" date="2019" name="Nat. Ecol. Evol.">
        <title>Megaphylogeny resolves global patterns of mushroom evolution.</title>
        <authorList>
            <person name="Varga T."/>
            <person name="Krizsan K."/>
            <person name="Foldi C."/>
            <person name="Dima B."/>
            <person name="Sanchez-Garcia M."/>
            <person name="Sanchez-Ramirez S."/>
            <person name="Szollosi G.J."/>
            <person name="Szarkandi J.G."/>
            <person name="Papp V."/>
            <person name="Albert L."/>
            <person name="Andreopoulos W."/>
            <person name="Angelini C."/>
            <person name="Antonin V."/>
            <person name="Barry K.W."/>
            <person name="Bougher N.L."/>
            <person name="Buchanan P."/>
            <person name="Buyck B."/>
            <person name="Bense V."/>
            <person name="Catcheside P."/>
            <person name="Chovatia M."/>
            <person name="Cooper J."/>
            <person name="Damon W."/>
            <person name="Desjardin D."/>
            <person name="Finy P."/>
            <person name="Geml J."/>
            <person name="Haridas S."/>
            <person name="Hughes K."/>
            <person name="Justo A."/>
            <person name="Karasinski D."/>
            <person name="Kautmanova I."/>
            <person name="Kiss B."/>
            <person name="Kocsube S."/>
            <person name="Kotiranta H."/>
            <person name="LaButti K.M."/>
            <person name="Lechner B.E."/>
            <person name="Liimatainen K."/>
            <person name="Lipzen A."/>
            <person name="Lukacs Z."/>
            <person name="Mihaltcheva S."/>
            <person name="Morgado L.N."/>
            <person name="Niskanen T."/>
            <person name="Noordeloos M.E."/>
            <person name="Ohm R.A."/>
            <person name="Ortiz-Santana B."/>
            <person name="Ovrebo C."/>
            <person name="Racz N."/>
            <person name="Riley R."/>
            <person name="Savchenko A."/>
            <person name="Shiryaev A."/>
            <person name="Soop K."/>
            <person name="Spirin V."/>
            <person name="Szebenyi C."/>
            <person name="Tomsovsky M."/>
            <person name="Tulloss R.E."/>
            <person name="Uehling J."/>
            <person name="Grigoriev I.V."/>
            <person name="Vagvolgyi C."/>
            <person name="Papp T."/>
            <person name="Martin F.M."/>
            <person name="Miettinen O."/>
            <person name="Hibbett D.S."/>
            <person name="Nagy L.G."/>
        </authorList>
    </citation>
    <scope>NUCLEOTIDE SEQUENCE [LARGE SCALE GENOMIC DNA]</scope>
    <source>
        <strain evidence="2 3">HHB13444</strain>
    </source>
</reference>
<proteinExistence type="predicted"/>
<keyword evidence="3" id="KW-1185">Reference proteome</keyword>
<evidence type="ECO:0000313" key="3">
    <source>
        <dbReference type="Proteomes" id="UP000308197"/>
    </source>
</evidence>
<name>A0A5C3NT58_9APHY</name>
<evidence type="ECO:0000313" key="2">
    <source>
        <dbReference type="EMBL" id="TFK80696.1"/>
    </source>
</evidence>
<dbReference type="Proteomes" id="UP000308197">
    <property type="component" value="Unassembled WGS sequence"/>
</dbReference>
<dbReference type="EMBL" id="ML211725">
    <property type="protein sequence ID" value="TFK80696.1"/>
    <property type="molecule type" value="Genomic_DNA"/>
</dbReference>
<accession>A0A5C3NT58</accession>
<feature type="region of interest" description="Disordered" evidence="1">
    <location>
        <begin position="70"/>
        <end position="91"/>
    </location>
</feature>